<evidence type="ECO:0000313" key="3">
    <source>
        <dbReference type="Proteomes" id="UP000186698"/>
    </source>
</evidence>
<dbReference type="PANTHER" id="PTHR36981:SF6">
    <property type="entry name" value="P2X PURINOCEPTOR 7"/>
    <property type="match status" value="1"/>
</dbReference>
<accession>A0A8J1KT44</accession>
<dbReference type="KEGG" id="xla:121394214"/>
<dbReference type="PANTHER" id="PTHR36981">
    <property type="entry name" value="ZGC:195170"/>
    <property type="match status" value="1"/>
</dbReference>
<keyword evidence="3" id="KW-1185">Reference proteome</keyword>
<evidence type="ECO:0000256" key="1">
    <source>
        <dbReference type="SAM" id="MobiDB-lite"/>
    </source>
</evidence>
<dbReference type="AlphaFoldDB" id="A0A8J1KT44"/>
<dbReference type="Pfam" id="PF20478">
    <property type="entry name" value="P2RX7_C"/>
    <property type="match status" value="1"/>
</dbReference>
<dbReference type="RefSeq" id="XP_041420485.1">
    <property type="nucleotide sequence ID" value="XM_041564551.1"/>
</dbReference>
<feature type="domain" description="P2X purinoreceptor 7 intracellular" evidence="2">
    <location>
        <begin position="80"/>
        <end position="214"/>
    </location>
</feature>
<reference evidence="4" key="1">
    <citation type="submission" date="2025-08" db="UniProtKB">
        <authorList>
            <consortium name="RefSeq"/>
        </authorList>
    </citation>
    <scope>IDENTIFICATION</scope>
    <source>
        <strain evidence="4">J_2021</strain>
        <tissue evidence="4">Erythrocytes</tissue>
    </source>
</reference>
<sequence>MERDCWVGERLLGGRQAAGKKRDCCGGETVIMAPKKLILLSEKEPEAQRTNMQSQGQGDPTCFGNEPVRDTPSVRDRPSGRHHQTADNRIGTTEWCRCGNCVPMKTVEESSCCMEVSSVENKYLQHGCICHSRKFYLRCLRKSHLEYLQIFWNMQRPTGGISSHNRKLRQTSYRSFIAWIYGYLGPKKRVPIPACVVQKVRSSYPDPKGRYRGFLQAFDYNAFDMALD</sequence>
<dbReference type="Proteomes" id="UP000186698">
    <property type="component" value="Chromosome 5S"/>
</dbReference>
<name>A0A8J1KT44_XENLA</name>
<evidence type="ECO:0000259" key="2">
    <source>
        <dbReference type="Pfam" id="PF20478"/>
    </source>
</evidence>
<gene>
    <name evidence="4" type="primary">LOC121394214</name>
</gene>
<feature type="region of interest" description="Disordered" evidence="1">
    <location>
        <begin position="45"/>
        <end position="86"/>
    </location>
</feature>
<dbReference type="GeneID" id="121394214"/>
<evidence type="ECO:0000313" key="4">
    <source>
        <dbReference type="RefSeq" id="XP_041420485.1"/>
    </source>
</evidence>
<dbReference type="InterPro" id="IPR046815">
    <property type="entry name" value="P2RX7_C"/>
</dbReference>
<feature type="compositionally biased region" description="Polar residues" evidence="1">
    <location>
        <begin position="48"/>
        <end position="58"/>
    </location>
</feature>
<dbReference type="OrthoDB" id="9898708at2759"/>
<organism evidence="3 4">
    <name type="scientific">Xenopus laevis</name>
    <name type="common">African clawed frog</name>
    <dbReference type="NCBI Taxonomy" id="8355"/>
    <lineage>
        <taxon>Eukaryota</taxon>
        <taxon>Metazoa</taxon>
        <taxon>Chordata</taxon>
        <taxon>Craniata</taxon>
        <taxon>Vertebrata</taxon>
        <taxon>Euteleostomi</taxon>
        <taxon>Amphibia</taxon>
        <taxon>Batrachia</taxon>
        <taxon>Anura</taxon>
        <taxon>Pipoidea</taxon>
        <taxon>Pipidae</taxon>
        <taxon>Xenopodinae</taxon>
        <taxon>Xenopus</taxon>
        <taxon>Xenopus</taxon>
    </lineage>
</organism>
<proteinExistence type="predicted"/>
<feature type="compositionally biased region" description="Basic and acidic residues" evidence="1">
    <location>
        <begin position="67"/>
        <end position="79"/>
    </location>
</feature>
<protein>
    <submittedName>
        <fullName evidence="4">P2X purinoceptor 7-like isoform X1</fullName>
    </submittedName>
</protein>